<proteinExistence type="predicted"/>
<name>A0A9P5NGW8_GYMJU</name>
<comment type="caution">
    <text evidence="1">The sequence shown here is derived from an EMBL/GenBank/DDBJ whole genome shotgun (WGS) entry which is preliminary data.</text>
</comment>
<accession>A0A9P5NGW8</accession>
<reference evidence="1" key="1">
    <citation type="submission" date="2020-11" db="EMBL/GenBank/DDBJ databases">
        <authorList>
            <consortium name="DOE Joint Genome Institute"/>
            <person name="Ahrendt S."/>
            <person name="Riley R."/>
            <person name="Andreopoulos W."/>
            <person name="LaButti K."/>
            <person name="Pangilinan J."/>
            <person name="Ruiz-duenas F.J."/>
            <person name="Barrasa J.M."/>
            <person name="Sanchez-Garcia M."/>
            <person name="Camarero S."/>
            <person name="Miyauchi S."/>
            <person name="Serrano A."/>
            <person name="Linde D."/>
            <person name="Babiker R."/>
            <person name="Drula E."/>
            <person name="Ayuso-Fernandez I."/>
            <person name="Pacheco R."/>
            <person name="Padilla G."/>
            <person name="Ferreira P."/>
            <person name="Barriuso J."/>
            <person name="Kellner H."/>
            <person name="Castanera R."/>
            <person name="Alfaro M."/>
            <person name="Ramirez L."/>
            <person name="Pisabarro A.G."/>
            <person name="Kuo A."/>
            <person name="Tritt A."/>
            <person name="Lipzen A."/>
            <person name="He G."/>
            <person name="Yan M."/>
            <person name="Ng V."/>
            <person name="Cullen D."/>
            <person name="Martin F."/>
            <person name="Rosso M.-N."/>
            <person name="Henrissat B."/>
            <person name="Hibbett D."/>
            <person name="Martinez A.T."/>
            <person name="Grigoriev I.V."/>
        </authorList>
    </citation>
    <scope>NUCLEOTIDE SEQUENCE</scope>
    <source>
        <strain evidence="1">AH 44721</strain>
    </source>
</reference>
<evidence type="ECO:0000313" key="2">
    <source>
        <dbReference type="Proteomes" id="UP000724874"/>
    </source>
</evidence>
<keyword evidence="2" id="KW-1185">Reference proteome</keyword>
<dbReference type="AlphaFoldDB" id="A0A9P5NGW8"/>
<dbReference type="EMBL" id="JADNYJ010000075">
    <property type="protein sequence ID" value="KAF8890544.1"/>
    <property type="molecule type" value="Genomic_DNA"/>
</dbReference>
<gene>
    <name evidence="1" type="ORF">CPB84DRAFT_1826397</name>
</gene>
<organism evidence="1 2">
    <name type="scientific">Gymnopilus junonius</name>
    <name type="common">Spectacular rustgill mushroom</name>
    <name type="synonym">Gymnopilus spectabilis subsp. junonius</name>
    <dbReference type="NCBI Taxonomy" id="109634"/>
    <lineage>
        <taxon>Eukaryota</taxon>
        <taxon>Fungi</taxon>
        <taxon>Dikarya</taxon>
        <taxon>Basidiomycota</taxon>
        <taxon>Agaricomycotina</taxon>
        <taxon>Agaricomycetes</taxon>
        <taxon>Agaricomycetidae</taxon>
        <taxon>Agaricales</taxon>
        <taxon>Agaricineae</taxon>
        <taxon>Hymenogastraceae</taxon>
        <taxon>Gymnopilus</taxon>
    </lineage>
</organism>
<sequence>MGMFPSPDSMPETFTESWFNRQFAKLAAKEWEANNNHQIKSMSETLLPPVPALVLPHTAAPGPAISRQCAKFLTVCLRMQLFTLDTLQCHVHKSYHKMIELAEQA</sequence>
<protein>
    <submittedName>
        <fullName evidence="1">Uncharacterized protein</fullName>
    </submittedName>
</protein>
<evidence type="ECO:0000313" key="1">
    <source>
        <dbReference type="EMBL" id="KAF8890544.1"/>
    </source>
</evidence>
<dbReference type="Proteomes" id="UP000724874">
    <property type="component" value="Unassembled WGS sequence"/>
</dbReference>